<gene>
    <name evidence="4" type="primary">rsmD</name>
    <name evidence="4" type="ORF">EYC82_12455</name>
</gene>
<accession>A0ABT3T7X7</accession>
<evidence type="ECO:0000313" key="5">
    <source>
        <dbReference type="Proteomes" id="UP001143304"/>
    </source>
</evidence>
<evidence type="ECO:0000313" key="4">
    <source>
        <dbReference type="EMBL" id="MCX2978169.1"/>
    </source>
</evidence>
<comment type="function">
    <text evidence="3">Specifically methylates the guanine in position 966 of 16S rRNA in the assembled 30S particle.</text>
</comment>
<dbReference type="SUPFAM" id="SSF53335">
    <property type="entry name" value="S-adenosyl-L-methionine-dependent methyltransferases"/>
    <property type="match status" value="1"/>
</dbReference>
<comment type="similarity">
    <text evidence="3">Belongs to the methyltransferase superfamily. RsmD family.</text>
</comment>
<dbReference type="Pfam" id="PF03602">
    <property type="entry name" value="Cons_hypoth95"/>
    <property type="match status" value="1"/>
</dbReference>
<keyword evidence="3" id="KW-0949">S-adenosyl-L-methionine</keyword>
<dbReference type="CDD" id="cd02440">
    <property type="entry name" value="AdoMet_MTases"/>
    <property type="match status" value="1"/>
</dbReference>
<dbReference type="Proteomes" id="UP001143304">
    <property type="component" value="Unassembled WGS sequence"/>
</dbReference>
<dbReference type="PANTHER" id="PTHR43542">
    <property type="entry name" value="METHYLTRANSFERASE"/>
    <property type="match status" value="1"/>
</dbReference>
<dbReference type="InterPro" id="IPR004398">
    <property type="entry name" value="RNA_MeTrfase_RsmD"/>
</dbReference>
<keyword evidence="3" id="KW-0698">rRNA processing</keyword>
<sequence length="198" mass="21253">MSHAGKQAGKQQVRIIGGQWRGRKLSFKPAAGLRPTGDRIRETLFNWLAADIQGAKCADLFAGTGALGLEALSRGAAHCDFVDSSPAALHQISEHLDALGATERGHCIASTAGDAVEQAAAPYDIVFLDAPFQSGLVEPAINALSQYNTVREGTLVYIETHVKEGTLVTPEDWHLHRDKHAGAVAYRLYRVSPLSTAR</sequence>
<dbReference type="RefSeq" id="WP_279249868.1">
    <property type="nucleotide sequence ID" value="NZ_SHNO01000001.1"/>
</dbReference>
<dbReference type="EC" id="2.1.1.171" evidence="3"/>
<dbReference type="Gene3D" id="3.40.50.150">
    <property type="entry name" value="Vaccinia Virus protein VP39"/>
    <property type="match status" value="1"/>
</dbReference>
<proteinExistence type="inferred from homology"/>
<keyword evidence="5" id="KW-1185">Reference proteome</keyword>
<dbReference type="EMBL" id="SHNO01000001">
    <property type="protein sequence ID" value="MCX2978169.1"/>
    <property type="molecule type" value="Genomic_DNA"/>
</dbReference>
<dbReference type="GO" id="GO:0052913">
    <property type="term" value="F:16S rRNA (guanine(966)-N(2))-methyltransferase activity"/>
    <property type="evidence" value="ECO:0007669"/>
    <property type="project" value="UniProtKB-EC"/>
</dbReference>
<evidence type="ECO:0000256" key="2">
    <source>
        <dbReference type="ARBA" id="ARBA00022679"/>
    </source>
</evidence>
<evidence type="ECO:0000256" key="1">
    <source>
        <dbReference type="ARBA" id="ARBA00022603"/>
    </source>
</evidence>
<dbReference type="NCBIfam" id="TIGR00095">
    <property type="entry name" value="16S rRNA (guanine(966)-N(2))-methyltransferase RsmD"/>
    <property type="match status" value="1"/>
</dbReference>
<dbReference type="InterPro" id="IPR029063">
    <property type="entry name" value="SAM-dependent_MTases_sf"/>
</dbReference>
<name>A0ABT3T7X7_9GAMM</name>
<evidence type="ECO:0000256" key="3">
    <source>
        <dbReference type="PIRNR" id="PIRNR004553"/>
    </source>
</evidence>
<comment type="catalytic activity">
    <reaction evidence="3">
        <text>guanosine(966) in 16S rRNA + S-adenosyl-L-methionine = N(2)-methylguanosine(966) in 16S rRNA + S-adenosyl-L-homocysteine + H(+)</text>
        <dbReference type="Rhea" id="RHEA:23548"/>
        <dbReference type="Rhea" id="RHEA-COMP:10211"/>
        <dbReference type="Rhea" id="RHEA-COMP:10212"/>
        <dbReference type="ChEBI" id="CHEBI:15378"/>
        <dbReference type="ChEBI" id="CHEBI:57856"/>
        <dbReference type="ChEBI" id="CHEBI:59789"/>
        <dbReference type="ChEBI" id="CHEBI:74269"/>
        <dbReference type="ChEBI" id="CHEBI:74481"/>
        <dbReference type="EC" id="2.1.1.171"/>
    </reaction>
</comment>
<protein>
    <recommendedName>
        <fullName evidence="3">Ribosomal RNA small subunit methyltransferase D</fullName>
        <ecNumber evidence="3">2.1.1.171</ecNumber>
    </recommendedName>
</protein>
<dbReference type="PIRSF" id="PIRSF004553">
    <property type="entry name" value="CHP00095"/>
    <property type="match status" value="1"/>
</dbReference>
<reference evidence="4" key="1">
    <citation type="submission" date="2019-02" db="EMBL/GenBank/DDBJ databases">
        <authorList>
            <person name="Li S.-H."/>
        </authorList>
    </citation>
    <scope>NUCLEOTIDE SEQUENCE</scope>
    <source>
        <strain evidence="4">IMCC11814</strain>
    </source>
</reference>
<keyword evidence="2 3" id="KW-0808">Transferase</keyword>
<comment type="caution">
    <text evidence="4">The sequence shown here is derived from an EMBL/GenBank/DDBJ whole genome shotgun (WGS) entry which is preliminary data.</text>
</comment>
<organism evidence="4 5">
    <name type="scientific">Candidatus Marimicrobium litorale</name>
    <dbReference type="NCBI Taxonomy" id="2518991"/>
    <lineage>
        <taxon>Bacteria</taxon>
        <taxon>Pseudomonadati</taxon>
        <taxon>Pseudomonadota</taxon>
        <taxon>Gammaproteobacteria</taxon>
        <taxon>Cellvibrionales</taxon>
        <taxon>Halieaceae</taxon>
        <taxon>Marimicrobium</taxon>
    </lineage>
</organism>
<dbReference type="PANTHER" id="PTHR43542:SF1">
    <property type="entry name" value="METHYLTRANSFERASE"/>
    <property type="match status" value="1"/>
</dbReference>
<keyword evidence="1 3" id="KW-0489">Methyltransferase</keyword>